<keyword evidence="2" id="KW-1185">Reference proteome</keyword>
<evidence type="ECO:0000313" key="2">
    <source>
        <dbReference type="Proteomes" id="UP001470230"/>
    </source>
</evidence>
<name>A0ABR2JYS8_9EUKA</name>
<evidence type="ECO:0000313" key="1">
    <source>
        <dbReference type="EMBL" id="KAK8883891.1"/>
    </source>
</evidence>
<reference evidence="1 2" key="1">
    <citation type="submission" date="2024-04" db="EMBL/GenBank/DDBJ databases">
        <title>Tritrichomonas musculus Genome.</title>
        <authorList>
            <person name="Alves-Ferreira E."/>
            <person name="Grigg M."/>
            <person name="Lorenzi H."/>
            <person name="Galac M."/>
        </authorList>
    </citation>
    <scope>NUCLEOTIDE SEQUENCE [LARGE SCALE GENOMIC DNA]</scope>
    <source>
        <strain evidence="1 2">EAF2021</strain>
    </source>
</reference>
<sequence>MGYYASVKSISNFFRNEEIDSKTRSFDVIKYANPKDSLDGLKYAIGNYHPELAKDFIAKFGNRFQDNSPESWDLKYFTTYSSYTKMCEVLGIGEE</sequence>
<comment type="caution">
    <text evidence="1">The sequence shown here is derived from an EMBL/GenBank/DDBJ whole genome shotgun (WGS) entry which is preliminary data.</text>
</comment>
<dbReference type="Proteomes" id="UP001470230">
    <property type="component" value="Unassembled WGS sequence"/>
</dbReference>
<protein>
    <submittedName>
        <fullName evidence="1">Glucose-6-phosphate 1-dehydrogenase</fullName>
    </submittedName>
</protein>
<gene>
    <name evidence="1" type="ORF">M9Y10_042992</name>
</gene>
<dbReference type="EMBL" id="JAPFFF010000008">
    <property type="protein sequence ID" value="KAK8883891.1"/>
    <property type="molecule type" value="Genomic_DNA"/>
</dbReference>
<proteinExistence type="predicted"/>
<organism evidence="1 2">
    <name type="scientific">Tritrichomonas musculus</name>
    <dbReference type="NCBI Taxonomy" id="1915356"/>
    <lineage>
        <taxon>Eukaryota</taxon>
        <taxon>Metamonada</taxon>
        <taxon>Parabasalia</taxon>
        <taxon>Tritrichomonadida</taxon>
        <taxon>Tritrichomonadidae</taxon>
        <taxon>Tritrichomonas</taxon>
    </lineage>
</organism>
<accession>A0ABR2JYS8</accession>